<dbReference type="VEuPathDB" id="CryptoDB:Vbra_19394"/>
<proteinExistence type="predicted"/>
<dbReference type="EMBL" id="CDMY01000954">
    <property type="protein sequence ID" value="CEM37795.1"/>
    <property type="molecule type" value="Genomic_DNA"/>
</dbReference>
<accession>A0A0G4H2A4</accession>
<organism evidence="2 3">
    <name type="scientific">Vitrella brassicaformis (strain CCMP3155)</name>
    <dbReference type="NCBI Taxonomy" id="1169540"/>
    <lineage>
        <taxon>Eukaryota</taxon>
        <taxon>Sar</taxon>
        <taxon>Alveolata</taxon>
        <taxon>Colpodellida</taxon>
        <taxon>Vitrellaceae</taxon>
        <taxon>Vitrella</taxon>
    </lineage>
</organism>
<evidence type="ECO:0000313" key="3">
    <source>
        <dbReference type="Proteomes" id="UP000041254"/>
    </source>
</evidence>
<evidence type="ECO:0000256" key="1">
    <source>
        <dbReference type="SAM" id="MobiDB-lite"/>
    </source>
</evidence>
<protein>
    <submittedName>
        <fullName evidence="2">Uncharacterized protein</fullName>
    </submittedName>
</protein>
<dbReference type="AlphaFoldDB" id="A0A0G4H2A4"/>
<feature type="region of interest" description="Disordered" evidence="1">
    <location>
        <begin position="1"/>
        <end position="60"/>
    </location>
</feature>
<feature type="region of interest" description="Disordered" evidence="1">
    <location>
        <begin position="270"/>
        <end position="293"/>
    </location>
</feature>
<name>A0A0G4H2A4_VITBC</name>
<gene>
    <name evidence="2" type="ORF">Vbra_19394</name>
</gene>
<keyword evidence="3" id="KW-1185">Reference proteome</keyword>
<reference evidence="2 3" key="1">
    <citation type="submission" date="2014-11" db="EMBL/GenBank/DDBJ databases">
        <authorList>
            <person name="Zhu J."/>
            <person name="Qi W."/>
            <person name="Song R."/>
        </authorList>
    </citation>
    <scope>NUCLEOTIDE SEQUENCE [LARGE SCALE GENOMIC DNA]</scope>
</reference>
<sequence>MGPGLAHGHRRVGLQQQWRQRRRPYLSDDQRGGKMDDDDDDDDKESVYGRTTGPHGDVFPPAAAAAAAAAAVASPGPLESPSAACKRHLMLKGSDSRSAFHRLPENVPATFAPHPSHLWRADAMTVTIGAFKDAQEGDYYGWDFSDALKDKVTDALDDSRPDPDAFRLQGGKRIIGRIQPRNEEDKKHLEGLFFLMMDPDAQERLKAEEALNKRSDACLMWLRKQKQQVLACESARRFLDATAVMKLSGRPARLPSTVVVGAVWGHQQRGDRRKSETIARQQGDSNERRRPLAVGDIVEEEDYMGAAAPQHGIRLHTGVHLDAPSEPQLTS</sequence>
<dbReference type="InParanoid" id="A0A0G4H2A4"/>
<feature type="compositionally biased region" description="Basic and acidic residues" evidence="1">
    <location>
        <begin position="25"/>
        <end position="35"/>
    </location>
</feature>
<evidence type="ECO:0000313" key="2">
    <source>
        <dbReference type="EMBL" id="CEM37795.1"/>
    </source>
</evidence>
<dbReference type="Proteomes" id="UP000041254">
    <property type="component" value="Unassembled WGS sequence"/>
</dbReference>